<protein>
    <recommendedName>
        <fullName evidence="2">DUF3108 domain-containing protein</fullName>
    </recommendedName>
</protein>
<proteinExistence type="predicted"/>
<evidence type="ECO:0000313" key="1">
    <source>
        <dbReference type="EMBL" id="KKO11659.1"/>
    </source>
</evidence>
<dbReference type="InterPro" id="IPR021457">
    <property type="entry name" value="DUF3108"/>
</dbReference>
<dbReference type="Pfam" id="PF11306">
    <property type="entry name" value="DUF3108"/>
    <property type="match status" value="1"/>
</dbReference>
<reference evidence="1" key="1">
    <citation type="journal article" date="2015" name="Nature">
        <title>Complex archaea that bridge the gap between prokaryotes and eukaryotes.</title>
        <authorList>
            <person name="Spang A."/>
            <person name="Saw J.H."/>
            <person name="Jorgensen S.L."/>
            <person name="Zaremba-Niedzwiedzka K."/>
            <person name="Martijn J."/>
            <person name="Lind A.E."/>
            <person name="van Eijk R."/>
            <person name="Schleper C."/>
            <person name="Guy L."/>
            <person name="Ettema T.J."/>
        </authorList>
    </citation>
    <scope>NUCLEOTIDE SEQUENCE</scope>
</reference>
<organism evidence="1">
    <name type="scientific">marine sediment metagenome</name>
    <dbReference type="NCBI Taxonomy" id="412755"/>
    <lineage>
        <taxon>unclassified sequences</taxon>
        <taxon>metagenomes</taxon>
        <taxon>ecological metagenomes</taxon>
    </lineage>
</organism>
<comment type="caution">
    <text evidence="1">The sequence shown here is derived from an EMBL/GenBank/DDBJ whole genome shotgun (WGS) entry which is preliminary data.</text>
</comment>
<name>A0A0F9Z395_9ZZZZ</name>
<evidence type="ECO:0008006" key="2">
    <source>
        <dbReference type="Google" id="ProtNLM"/>
    </source>
</evidence>
<dbReference type="AlphaFoldDB" id="A0A0F9Z395"/>
<sequence length="263" mass="29141">MTQLRNTIRSLAMVALTVTALTPAAPLYGNADEEAAALIAPTPYEARYEARARGLSTDAYRNLVQTDTNVYQLGHGLSLRVLGANLITVTETSHFYWIDSGAVPVSYSYEQSGLRRRQEQISFDWEQQRASVVRNDRETDTAIYPGLLDNLSFTAQMSSQLNANADLLDVGTTLEYQILDGTEPETQVYRVAARETVETLAGALDTVLVERVREPDSDRSTRIWLAIDHEFVLAKLEQVEDGDTTELLLSAMTMGDVSLSQSE</sequence>
<dbReference type="EMBL" id="LAZR01000002">
    <property type="protein sequence ID" value="KKO11659.1"/>
    <property type="molecule type" value="Genomic_DNA"/>
</dbReference>
<gene>
    <name evidence="1" type="ORF">LCGC14_0011540</name>
</gene>
<accession>A0A0F9Z395</accession>